<reference evidence="2 3" key="1">
    <citation type="submission" date="2020-08" db="EMBL/GenBank/DDBJ databases">
        <title>Sequencing the genomes of 1000 actinobacteria strains.</title>
        <authorList>
            <person name="Klenk H.-P."/>
        </authorList>
    </citation>
    <scope>NUCLEOTIDE SEQUENCE [LARGE SCALE GENOMIC DNA]</scope>
    <source>
        <strain evidence="2 3">DSM 19079</strain>
    </source>
</reference>
<dbReference type="EMBL" id="JACHMC010000001">
    <property type="protein sequence ID" value="MBB4883294.1"/>
    <property type="molecule type" value="Genomic_DNA"/>
</dbReference>
<feature type="compositionally biased region" description="Pro residues" evidence="1">
    <location>
        <begin position="380"/>
        <end position="391"/>
    </location>
</feature>
<evidence type="ECO:0000256" key="1">
    <source>
        <dbReference type="SAM" id="MobiDB-lite"/>
    </source>
</evidence>
<evidence type="ECO:0000313" key="3">
    <source>
        <dbReference type="Proteomes" id="UP000560081"/>
    </source>
</evidence>
<evidence type="ECO:0008006" key="4">
    <source>
        <dbReference type="Google" id="ProtNLM"/>
    </source>
</evidence>
<organism evidence="2 3">
    <name type="scientific">Micrococcus flavus</name>
    <dbReference type="NCBI Taxonomy" id="384602"/>
    <lineage>
        <taxon>Bacteria</taxon>
        <taxon>Bacillati</taxon>
        <taxon>Actinomycetota</taxon>
        <taxon>Actinomycetes</taxon>
        <taxon>Micrococcales</taxon>
        <taxon>Micrococcaceae</taxon>
        <taxon>Micrococcus</taxon>
    </lineage>
</organism>
<comment type="caution">
    <text evidence="2">The sequence shown here is derived from an EMBL/GenBank/DDBJ whole genome shotgun (WGS) entry which is preliminary data.</text>
</comment>
<feature type="region of interest" description="Disordered" evidence="1">
    <location>
        <begin position="370"/>
        <end position="391"/>
    </location>
</feature>
<dbReference type="Proteomes" id="UP000560081">
    <property type="component" value="Unassembled WGS sequence"/>
</dbReference>
<protein>
    <recommendedName>
        <fullName evidence="4">RNA-binding protein</fullName>
    </recommendedName>
</protein>
<name>A0A7W7PAW4_9MICC</name>
<accession>A0A7W7PAW4</accession>
<feature type="compositionally biased region" description="Polar residues" evidence="1">
    <location>
        <begin position="1"/>
        <end position="11"/>
    </location>
</feature>
<sequence length="405" mass="42604">MSGGDTTTTPRPSAGSPTPPMFWRAEDLPRWSRWQRSHWPLSRRAAHAVRTARAAVRRSPDAPEAGLRVLLPAGDVHTLVAVESAGPTQRAALVAPVAALAEGRAAVSGDAPHAVARVLDGIGWVMPADVAEQLASDLPGHTGLTAVPATDPDVAECLVGLRRVLVAGEYLPAGRAAVRWARERGVRVGVVQHGLLAVSTPPVPRDVTLYAFTQRDADWWTQDRADVRTVVVGSALLEAARQDTAAAPAPASTDGPGVFLGQLHGAELPRRAFAAAAEQYIRVTGAAYRPHPAERDRLSRGQHARWERQGITVDRSGAPLAEATGPVAAVFSTGILEAAQAGRPAWAVHPDPPAWLTEFWDRYGIARWTPGGGDGAAGPAPTPPLVAPTPDPAAAIAEDVWKDPA</sequence>
<evidence type="ECO:0000313" key="2">
    <source>
        <dbReference type="EMBL" id="MBB4883294.1"/>
    </source>
</evidence>
<dbReference type="AlphaFoldDB" id="A0A7W7PAW4"/>
<gene>
    <name evidence="2" type="ORF">BJ976_001645</name>
</gene>
<feature type="region of interest" description="Disordered" evidence="1">
    <location>
        <begin position="1"/>
        <end position="22"/>
    </location>
</feature>
<dbReference type="RefSeq" id="WP_167736908.1">
    <property type="nucleotide sequence ID" value="NZ_BMLA01000002.1"/>
</dbReference>
<proteinExistence type="predicted"/>
<keyword evidence="3" id="KW-1185">Reference proteome</keyword>